<feature type="transmembrane region" description="Helical" evidence="1">
    <location>
        <begin position="258"/>
        <end position="279"/>
    </location>
</feature>
<name>A0A9Q0RCV1_ANAIG</name>
<sequence>MVSSLEIVKRTARAASGTGSPQLYIIGIISAIVALLVLYEIIRTIRLTRSIWKNITSRFRILILSSCFLELFLTSIFFLISFNWKSIFSIIFFYITFPVWLQFCTFTFYILYLAKTLYMIEGKETKLKKYLDLIFGILIGFNFIFVILLDYFNSKILEKGKSNLGADILATLYIVFLMVPLVVLFTIMGVKYFKKSKEYVLVKIQKERIKYTIILIIIDDLIFTVFLVSTLFGAFGANKITSTVNGYLEDEEYSKYDTSILLITLIFVMIPAFVLFLILHRVLSIEKRMFQREENILLTDSFDYYSNVDPINSFNFDLKFN</sequence>
<proteinExistence type="predicted"/>
<evidence type="ECO:0000256" key="1">
    <source>
        <dbReference type="SAM" id="Phobius"/>
    </source>
</evidence>
<keyword evidence="1" id="KW-0812">Transmembrane</keyword>
<keyword evidence="1" id="KW-0472">Membrane</keyword>
<comment type="caution">
    <text evidence="2">The sequence shown here is derived from an EMBL/GenBank/DDBJ whole genome shotgun (WGS) entry which is preliminary data.</text>
</comment>
<feature type="transmembrane region" description="Helical" evidence="1">
    <location>
        <begin position="87"/>
        <end position="112"/>
    </location>
</feature>
<reference evidence="2" key="1">
    <citation type="submission" date="2022-10" db="EMBL/GenBank/DDBJ databases">
        <title>Novel sulphate-reducing endosymbionts in the free-living metamonad Anaeramoeba.</title>
        <authorList>
            <person name="Jerlstrom-Hultqvist J."/>
            <person name="Cepicka I."/>
            <person name="Gallot-Lavallee L."/>
            <person name="Salas-Leiva D."/>
            <person name="Curtis B.A."/>
            <person name="Zahonova K."/>
            <person name="Pipaliya S."/>
            <person name="Dacks J."/>
            <person name="Roger A.J."/>
        </authorList>
    </citation>
    <scope>NUCLEOTIDE SEQUENCE</scope>
    <source>
        <strain evidence="2">BMAN</strain>
    </source>
</reference>
<dbReference type="AlphaFoldDB" id="A0A9Q0RCV1"/>
<feature type="transmembrane region" description="Helical" evidence="1">
    <location>
        <begin position="61"/>
        <end position="81"/>
    </location>
</feature>
<keyword evidence="3" id="KW-1185">Reference proteome</keyword>
<feature type="transmembrane region" description="Helical" evidence="1">
    <location>
        <begin position="133"/>
        <end position="152"/>
    </location>
</feature>
<feature type="transmembrane region" description="Helical" evidence="1">
    <location>
        <begin position="23"/>
        <end position="41"/>
    </location>
</feature>
<evidence type="ECO:0000313" key="3">
    <source>
        <dbReference type="Proteomes" id="UP001149090"/>
    </source>
</evidence>
<feature type="transmembrane region" description="Helical" evidence="1">
    <location>
        <begin position="213"/>
        <end position="238"/>
    </location>
</feature>
<gene>
    <name evidence="2" type="ORF">M0811_00712</name>
</gene>
<keyword evidence="1" id="KW-1133">Transmembrane helix</keyword>
<evidence type="ECO:0000313" key="2">
    <source>
        <dbReference type="EMBL" id="KAJ5074084.1"/>
    </source>
</evidence>
<accession>A0A9Q0RCV1</accession>
<dbReference type="EMBL" id="JAPDFW010000070">
    <property type="protein sequence ID" value="KAJ5074084.1"/>
    <property type="molecule type" value="Genomic_DNA"/>
</dbReference>
<dbReference type="Proteomes" id="UP001149090">
    <property type="component" value="Unassembled WGS sequence"/>
</dbReference>
<protein>
    <submittedName>
        <fullName evidence="2">Uncharacterized protein</fullName>
    </submittedName>
</protein>
<organism evidence="2 3">
    <name type="scientific">Anaeramoeba ignava</name>
    <name type="common">Anaerobic marine amoeba</name>
    <dbReference type="NCBI Taxonomy" id="1746090"/>
    <lineage>
        <taxon>Eukaryota</taxon>
        <taxon>Metamonada</taxon>
        <taxon>Anaeramoebidae</taxon>
        <taxon>Anaeramoeba</taxon>
    </lineage>
</organism>
<feature type="transmembrane region" description="Helical" evidence="1">
    <location>
        <begin position="172"/>
        <end position="193"/>
    </location>
</feature>